<proteinExistence type="predicted"/>
<dbReference type="InterPro" id="IPR001936">
    <property type="entry name" value="RasGAP_dom"/>
</dbReference>
<dbReference type="CDD" id="cd00170">
    <property type="entry name" value="SEC14"/>
    <property type="match status" value="1"/>
</dbReference>
<dbReference type="InterPro" id="IPR008936">
    <property type="entry name" value="Rho_GTPase_activation_prot"/>
</dbReference>
<dbReference type="Gene3D" id="2.30.29.30">
    <property type="entry name" value="Pleckstrin-homology domain (PH domain)/Phosphotyrosine-binding domain (PTB)"/>
    <property type="match status" value="1"/>
</dbReference>
<dbReference type="Pfam" id="PF00616">
    <property type="entry name" value="RasGAP"/>
    <property type="match status" value="2"/>
</dbReference>
<keyword evidence="2" id="KW-0597">Phosphoprotein</keyword>
<evidence type="ECO:0000256" key="1">
    <source>
        <dbReference type="ARBA" id="ARBA00022468"/>
    </source>
</evidence>
<feature type="domain" description="Ras-GAP" evidence="3">
    <location>
        <begin position="545"/>
        <end position="754"/>
    </location>
</feature>
<dbReference type="PANTHER" id="PTHR10194:SF142">
    <property type="entry name" value="NEUROFIBROMIN"/>
    <property type="match status" value="1"/>
</dbReference>
<dbReference type="InterPro" id="IPR011993">
    <property type="entry name" value="PH-like_dom_sf"/>
</dbReference>
<dbReference type="PROSITE" id="PS50018">
    <property type="entry name" value="RAS_GTPASE_ACTIV_2"/>
    <property type="match status" value="1"/>
</dbReference>
<dbReference type="Pfam" id="PF13716">
    <property type="entry name" value="CRAL_TRIO_2"/>
    <property type="match status" value="1"/>
</dbReference>
<dbReference type="PROSITE" id="PS00509">
    <property type="entry name" value="RAS_GTPASE_ACTIV_1"/>
    <property type="match status" value="1"/>
</dbReference>
<name>A0A367KTR6_RHIST</name>
<dbReference type="InterPro" id="IPR023152">
    <property type="entry name" value="RasGAP_CS"/>
</dbReference>
<dbReference type="GO" id="GO:0005096">
    <property type="term" value="F:GTPase activator activity"/>
    <property type="evidence" value="ECO:0007669"/>
    <property type="project" value="UniProtKB-KW"/>
</dbReference>
<sequence>LLKRLLVSRNDFLERHRDLTMYGIYTRERLQASIGLEVALLVSLCSSDVDICTLALDCFKLLCTEVHLTERLDDLQPSSITIVYNMNCYLELTKQTGVVAGRKSQQRHIRRVLRRINHSSPGMLAAWEEAWKRWKFMTPIIARSSEDNTREDIVYEINRKGGGFTWHDKLRSNTSLSSRHMTPPSVNSARVDIIDDERSSEWRNYAGFLAALGGVCLMASNTPESLSPTSLHSKSTEFSSHSKHVMQPTEASSMIDKFIMEMVELLACDNLIVREWVREILGADLSPTLCHIMFYHLENTLSKCFGSDISNGPTCSPRYTLFVEQAILVLKQVLDRLEHKTENLFTVDFSVLINQYALYLNKLELNQTSLKIKIKMCQLVEVLMSKKESIILRQEFKLRNKLLEIIKADTAVQSSSFDASQIEKLQNDLDTACLKTIVVLLHHLPLQPSEPVVESDALAVRSKIFYKYFTYFLKLLNRCRISEAESDFSQTHSFDSQFINTPGLASLKNYTILALSNLLGANVDAVLTNILNQGTEFETLADTVMTDRYEKLIDMLVQNELILLSLCDICPSSDIDHAATLLFSWKFKKLAKNEADLFRKTSIATRLLSLYTKQSGAEYIRSVLLPVFQKLSERSREAKFFELDPSKIGPEEDINKNRNNVTEATEMFLNAICSSLNKTPRSFREICNFILTSVVAKFPEAKYTAVGSFIFLRFFCPAIVSPDTEGLVKNTAFISREMRRGLLISTKVIQNLANNVLFGAKETYMIVLNDFLTTNIYKVANFLREISKVPADSITEELVEIPQLDDKTYVMLHRVLYNNMNTGRIAGSITQQIHQFKDEDLISASKRDFDKFSTLLAQLGRPPEVTQRDSTVSKSYVYTASNQLYADFMRCNNHRNVESIVSKNIFYEGGVSKAGRPVFYLIMRRIIADSIDFELLVYHALQTLERASNRQYELFIDITRFDRNNEIPVQWVNQILQLMGEDKLENVAVCHMYNPDTYLRTYAKKLSRPIPHKFTKRVIFAVTLAEVHENISPSEVKLPKSTTSLETDPNAAFFPVNKVLKYSTQLPVTLKISAEFIQVMSARKQEIYYGLNTMSKLIQAKIWKTLAKVDDVLNLIIETFIQVSNEYGLGSAQAEALADTLVTLSNITVRSKLISYLRNVIHRSSFKPTKSLIEHPSWPEIAILIRFELMLSFNNRGPVKTIIPEILHVVSLVAGVGCTIVRASVHGIVVNMIQSICTTLPLSAANIKKLQLIMTELSESKCRLLFGLNRSNTNAFTISSETLNDITEPIPLMSLENIVSKLLEVINYAASTSDIANFWRARWMSLVASTAFQFNPAVQPRAFVVLGYLGREEIDDDLLYQILVALRGALAIFNESDTYLVTSIMMCLKNVVGSLPGDSRYLLQLFWVAVALVELNTGSMFTMAVELLQSVLRAIDSNGFFTGDSMTDVLLAVREPIADVARQLDTLCGVNFDSHFSFAVAGVLMKGFRYSDVKDAVYHGLLTFMDIERKQTIRDKLYEGNSIIDASTLGYVAEMLPIAAKNESVDKLLRMAGLTETDADSHALNGKAYTGIIDKLEITDNSTALLLISLLATMLNAADNELERLFIYGLLSEAAVTLPEVFYYVYDSLLPKMNQIVISSQTQSILESVESILITVCSDPVFTDTKNRPSLGILLDRLGFSALGDSTFGANSKFNLQRAKLASELIERIIS</sequence>
<keyword evidence="5" id="KW-1185">Reference proteome</keyword>
<dbReference type="EMBL" id="PJQM01000348">
    <property type="protein sequence ID" value="RCI05603.1"/>
    <property type="molecule type" value="Genomic_DNA"/>
</dbReference>
<dbReference type="Proteomes" id="UP000253551">
    <property type="component" value="Unassembled WGS sequence"/>
</dbReference>
<dbReference type="SMART" id="SM00323">
    <property type="entry name" value="RasGAP"/>
    <property type="match status" value="1"/>
</dbReference>
<feature type="non-terminal residue" evidence="4">
    <location>
        <position position="1"/>
    </location>
</feature>
<evidence type="ECO:0000313" key="5">
    <source>
        <dbReference type="Proteomes" id="UP000253551"/>
    </source>
</evidence>
<dbReference type="PANTHER" id="PTHR10194">
    <property type="entry name" value="RAS GTPASE-ACTIVATING PROTEINS"/>
    <property type="match status" value="1"/>
</dbReference>
<dbReference type="STRING" id="4846.A0A367KTR6"/>
<dbReference type="Gene3D" id="3.40.525.10">
    <property type="entry name" value="CRAL-TRIO lipid binding domain"/>
    <property type="match status" value="1"/>
</dbReference>
<dbReference type="InterPro" id="IPR001251">
    <property type="entry name" value="CRAL-TRIO_dom"/>
</dbReference>
<reference evidence="4 5" key="1">
    <citation type="journal article" date="2018" name="G3 (Bethesda)">
        <title>Phylogenetic and Phylogenomic Definition of Rhizopus Species.</title>
        <authorList>
            <person name="Gryganskyi A.P."/>
            <person name="Golan J."/>
            <person name="Dolatabadi S."/>
            <person name="Mondo S."/>
            <person name="Robb S."/>
            <person name="Idnurm A."/>
            <person name="Muszewska A."/>
            <person name="Steczkiewicz K."/>
            <person name="Masonjones S."/>
            <person name="Liao H.L."/>
            <person name="Gajdeczka M.T."/>
            <person name="Anike F."/>
            <person name="Vuek A."/>
            <person name="Anishchenko I.M."/>
            <person name="Voigt K."/>
            <person name="de Hoog G.S."/>
            <person name="Smith M.E."/>
            <person name="Heitman J."/>
            <person name="Vilgalys R."/>
            <person name="Stajich J.E."/>
        </authorList>
    </citation>
    <scope>NUCLEOTIDE SEQUENCE [LARGE SCALE GENOMIC DNA]</scope>
    <source>
        <strain evidence="4 5">LSU 92-RS-03</strain>
    </source>
</reference>
<evidence type="ECO:0000256" key="2">
    <source>
        <dbReference type="ARBA" id="ARBA00022553"/>
    </source>
</evidence>
<dbReference type="InterPro" id="IPR036865">
    <property type="entry name" value="CRAL-TRIO_dom_sf"/>
</dbReference>
<gene>
    <name evidence="4" type="primary">IRA2_12</name>
    <name evidence="4" type="ORF">CU098_011226</name>
</gene>
<accession>A0A367KTR6</accession>
<protein>
    <submittedName>
        <fullName evidence="4">Ras GTPase activating protein ira2</fullName>
    </submittedName>
</protein>
<organism evidence="4 5">
    <name type="scientific">Rhizopus stolonifer</name>
    <name type="common">Rhizopus nigricans</name>
    <dbReference type="NCBI Taxonomy" id="4846"/>
    <lineage>
        <taxon>Eukaryota</taxon>
        <taxon>Fungi</taxon>
        <taxon>Fungi incertae sedis</taxon>
        <taxon>Mucoromycota</taxon>
        <taxon>Mucoromycotina</taxon>
        <taxon>Mucoromycetes</taxon>
        <taxon>Mucorales</taxon>
        <taxon>Mucorineae</taxon>
        <taxon>Rhizopodaceae</taxon>
        <taxon>Rhizopus</taxon>
    </lineage>
</organism>
<dbReference type="SUPFAM" id="SSF48350">
    <property type="entry name" value="GTPase activation domain, GAP"/>
    <property type="match status" value="1"/>
</dbReference>
<comment type="caution">
    <text evidence="4">The sequence shown here is derived from an EMBL/GenBank/DDBJ whole genome shotgun (WGS) entry which is preliminary data.</text>
</comment>
<dbReference type="Gene3D" id="1.10.506.10">
    <property type="entry name" value="GTPase Activation - p120gap, domain 1"/>
    <property type="match status" value="2"/>
</dbReference>
<evidence type="ECO:0000313" key="4">
    <source>
        <dbReference type="EMBL" id="RCI05603.1"/>
    </source>
</evidence>
<evidence type="ECO:0000259" key="3">
    <source>
        <dbReference type="PROSITE" id="PS50018"/>
    </source>
</evidence>
<dbReference type="OrthoDB" id="28245at2759"/>
<keyword evidence="1" id="KW-0343">GTPase activation</keyword>
<dbReference type="SUPFAM" id="SSF52087">
    <property type="entry name" value="CRAL/TRIO domain"/>
    <property type="match status" value="1"/>
</dbReference>
<dbReference type="InterPro" id="IPR039360">
    <property type="entry name" value="Ras_GTPase"/>
</dbReference>